<gene>
    <name evidence="2" type="ORF">BTMF_LOCUS5239</name>
</gene>
<evidence type="ECO:0000313" key="2">
    <source>
        <dbReference type="EMBL" id="VDO17861.1"/>
    </source>
</evidence>
<protein>
    <submittedName>
        <fullName evidence="2 4">Uncharacterized protein</fullName>
    </submittedName>
</protein>
<dbReference type="Proteomes" id="UP000280834">
    <property type="component" value="Unassembled WGS sequence"/>
</dbReference>
<feature type="compositionally biased region" description="Basic and acidic residues" evidence="1">
    <location>
        <begin position="27"/>
        <end position="37"/>
    </location>
</feature>
<evidence type="ECO:0000313" key="3">
    <source>
        <dbReference type="Proteomes" id="UP000280834"/>
    </source>
</evidence>
<reference evidence="4" key="1">
    <citation type="submission" date="2017-02" db="UniProtKB">
        <authorList>
            <consortium name="WormBaseParasite"/>
        </authorList>
    </citation>
    <scope>IDENTIFICATION</scope>
</reference>
<keyword evidence="3" id="KW-1185">Reference proteome</keyword>
<sequence>MLSRHYTSLERHSSTHTLGTIPRFRSRSRETIKRNNNYDENDDGRNSPSRSSLNQYIFSDEDGERLKK</sequence>
<dbReference type="WBParaSite" id="BTMF_0000597701-mRNA-1">
    <property type="protein sequence ID" value="BTMF_0000597701-mRNA-1"/>
    <property type="gene ID" value="BTMF_0000597701"/>
</dbReference>
<proteinExistence type="predicted"/>
<dbReference type="STRING" id="42155.A0A0R3QHV6"/>
<reference evidence="2 3" key="2">
    <citation type="submission" date="2018-11" db="EMBL/GenBank/DDBJ databases">
        <authorList>
            <consortium name="Pathogen Informatics"/>
        </authorList>
    </citation>
    <scope>NUCLEOTIDE SEQUENCE [LARGE SCALE GENOMIC DNA]</scope>
</reference>
<dbReference type="EMBL" id="UZAG01005541">
    <property type="protein sequence ID" value="VDO17861.1"/>
    <property type="molecule type" value="Genomic_DNA"/>
</dbReference>
<name>A0A0R3QHV6_9BILA</name>
<accession>A0A0R3QHV6</accession>
<feature type="compositionally biased region" description="Polar residues" evidence="1">
    <location>
        <begin position="46"/>
        <end position="57"/>
    </location>
</feature>
<dbReference type="AlphaFoldDB" id="A0A0R3QHV6"/>
<evidence type="ECO:0000313" key="4">
    <source>
        <dbReference type="WBParaSite" id="BTMF_0000597701-mRNA-1"/>
    </source>
</evidence>
<evidence type="ECO:0000256" key="1">
    <source>
        <dbReference type="SAM" id="MobiDB-lite"/>
    </source>
</evidence>
<feature type="region of interest" description="Disordered" evidence="1">
    <location>
        <begin position="1"/>
        <end position="68"/>
    </location>
</feature>
<feature type="compositionally biased region" description="Acidic residues" evidence="1">
    <location>
        <begin position="59"/>
        <end position="68"/>
    </location>
</feature>
<organism evidence="4">
    <name type="scientific">Brugia timori</name>
    <dbReference type="NCBI Taxonomy" id="42155"/>
    <lineage>
        <taxon>Eukaryota</taxon>
        <taxon>Metazoa</taxon>
        <taxon>Ecdysozoa</taxon>
        <taxon>Nematoda</taxon>
        <taxon>Chromadorea</taxon>
        <taxon>Rhabditida</taxon>
        <taxon>Spirurina</taxon>
        <taxon>Spiruromorpha</taxon>
        <taxon>Filarioidea</taxon>
        <taxon>Onchocercidae</taxon>
        <taxon>Brugia</taxon>
    </lineage>
</organism>